<name>A0A1N1BIZ0_9MYCO</name>
<organism evidence="1 4">
    <name type="scientific">Mycobacteroides abscessus subsp. abscessus</name>
    <dbReference type="NCBI Taxonomy" id="1185650"/>
    <lineage>
        <taxon>Bacteria</taxon>
        <taxon>Bacillati</taxon>
        <taxon>Actinomycetota</taxon>
        <taxon>Actinomycetes</taxon>
        <taxon>Mycobacteriales</taxon>
        <taxon>Mycobacteriaceae</taxon>
        <taxon>Mycobacteroides</taxon>
        <taxon>Mycobacteroides abscessus</taxon>
    </lineage>
</organism>
<dbReference type="RefSeq" id="WP_005110802.1">
    <property type="nucleotide sequence ID" value="NZ_JADLLA010000081.1"/>
</dbReference>
<dbReference type="EMBL" id="FSQE01000014">
    <property type="protein sequence ID" value="SIN46526.1"/>
    <property type="molecule type" value="Genomic_DNA"/>
</dbReference>
<gene>
    <name evidence="1" type="ORF">SAMEA2070301_03811</name>
    <name evidence="2" type="ORF">SAMEA2152244_04642</name>
</gene>
<dbReference type="Proteomes" id="UP000185210">
    <property type="component" value="Unassembled WGS sequence"/>
</dbReference>
<accession>A0A1N1BIZ0</accession>
<proteinExistence type="predicted"/>
<evidence type="ECO:0000313" key="3">
    <source>
        <dbReference type="Proteomes" id="UP000184831"/>
    </source>
</evidence>
<dbReference type="AlphaFoldDB" id="A0A1N1BIZ0"/>
<evidence type="ECO:0000313" key="2">
    <source>
        <dbReference type="EMBL" id="SIN46526.1"/>
    </source>
</evidence>
<comment type="caution">
    <text evidence="1">The sequence shown here is derived from an EMBL/GenBank/DDBJ whole genome shotgun (WGS) entry which is preliminary data.</text>
</comment>
<dbReference type="EMBL" id="FSHM01000006">
    <property type="protein sequence ID" value="SIB47375.1"/>
    <property type="molecule type" value="Genomic_DNA"/>
</dbReference>
<sequence length="75" mass="7948">MATGAFFVIYRNQLHAPISLEHGHIHDGAASCPANGRDASGAGIRSLMTGRRGSSPNPVFAQGSSLWIWAQDTAR</sequence>
<reference evidence="3 4" key="1">
    <citation type="submission" date="2016-11" db="EMBL/GenBank/DDBJ databases">
        <authorList>
            <consortium name="Pathogen Informatics"/>
        </authorList>
    </citation>
    <scope>NUCLEOTIDE SEQUENCE [LARGE SCALE GENOMIC DNA]</scope>
    <source>
        <strain evidence="1 4">104</strain>
        <strain evidence="2 3">696</strain>
    </source>
</reference>
<protein>
    <submittedName>
        <fullName evidence="1">Uncharacterized protein</fullName>
    </submittedName>
</protein>
<evidence type="ECO:0000313" key="4">
    <source>
        <dbReference type="Proteomes" id="UP000185210"/>
    </source>
</evidence>
<evidence type="ECO:0000313" key="1">
    <source>
        <dbReference type="EMBL" id="SIB47375.1"/>
    </source>
</evidence>
<dbReference type="Proteomes" id="UP000184831">
    <property type="component" value="Unassembled WGS sequence"/>
</dbReference>